<keyword evidence="2" id="KW-1185">Reference proteome</keyword>
<dbReference type="AlphaFoldDB" id="A0A431W3L6"/>
<dbReference type="RefSeq" id="WP_126409269.1">
    <property type="nucleotide sequence ID" value="NZ_RXNT01000011.1"/>
</dbReference>
<reference evidence="1 2" key="1">
    <citation type="submission" date="2018-12" db="EMBL/GenBank/DDBJ databases">
        <title>Bacillus yapensis draft genome sequence.</title>
        <authorList>
            <person name="Yu L."/>
            <person name="Xu X."/>
            <person name="Tang X."/>
        </authorList>
    </citation>
    <scope>NUCLEOTIDE SEQUENCE [LARGE SCALE GENOMIC DNA]</scope>
    <source>
        <strain evidence="1 2">XXST-01</strain>
    </source>
</reference>
<evidence type="ECO:0000313" key="2">
    <source>
        <dbReference type="Proteomes" id="UP000271374"/>
    </source>
</evidence>
<dbReference type="InterPro" id="IPR041881">
    <property type="entry name" value="PqqD_sf"/>
</dbReference>
<sequence>MVITNQRLSINHIVSQGKGNIVSDMGGEKVMLSVSNGKYYNLGEMGGEIWEMIEKPTVINELISKLLDQYKVGKSQCEEEVLSFLELLQNEKLIQVQES</sequence>
<name>A0A431W3L6_9BACI</name>
<dbReference type="OrthoDB" id="1495225at2"/>
<dbReference type="EMBL" id="RXNT01000011">
    <property type="protein sequence ID" value="RTR29993.1"/>
    <property type="molecule type" value="Genomic_DNA"/>
</dbReference>
<accession>A0A431W3L6</accession>
<dbReference type="Proteomes" id="UP000271374">
    <property type="component" value="Unassembled WGS sequence"/>
</dbReference>
<protein>
    <submittedName>
        <fullName evidence="1">Lasso peptide biosynthesis PqqD family chaperone</fullName>
    </submittedName>
</protein>
<proteinExistence type="predicted"/>
<gene>
    <name evidence="1" type="ORF">EKG37_13925</name>
</gene>
<dbReference type="NCBIfam" id="NF033536">
    <property type="entry name" value="lasso_PqqD_Bac"/>
    <property type="match status" value="1"/>
</dbReference>
<organism evidence="1 2">
    <name type="scientific">Bacillus yapensis</name>
    <dbReference type="NCBI Taxonomy" id="2492960"/>
    <lineage>
        <taxon>Bacteria</taxon>
        <taxon>Bacillati</taxon>
        <taxon>Bacillota</taxon>
        <taxon>Bacilli</taxon>
        <taxon>Bacillales</taxon>
        <taxon>Bacillaceae</taxon>
        <taxon>Bacillus</taxon>
    </lineage>
</organism>
<comment type="caution">
    <text evidence="1">The sequence shown here is derived from an EMBL/GenBank/DDBJ whole genome shotgun (WGS) entry which is preliminary data.</text>
</comment>
<dbReference type="Pfam" id="PF05402">
    <property type="entry name" value="PqqD"/>
    <property type="match status" value="1"/>
</dbReference>
<dbReference type="InterPro" id="IPR008792">
    <property type="entry name" value="PQQD"/>
</dbReference>
<evidence type="ECO:0000313" key="1">
    <source>
        <dbReference type="EMBL" id="RTR29993.1"/>
    </source>
</evidence>
<dbReference type="Gene3D" id="1.10.10.1150">
    <property type="entry name" value="Coenzyme PQQ synthesis protein D (PqqD)"/>
    <property type="match status" value="1"/>
</dbReference>